<evidence type="ECO:0000256" key="10">
    <source>
        <dbReference type="ARBA" id="ARBA00022989"/>
    </source>
</evidence>
<keyword evidence="12 16" id="KW-0472">Membrane</keyword>
<gene>
    <name evidence="20" type="ORF">NADFUDRAFT_49203</name>
</gene>
<evidence type="ECO:0000259" key="17">
    <source>
        <dbReference type="PROSITE" id="PS50109"/>
    </source>
</evidence>
<keyword evidence="5" id="KW-0808">Transferase</keyword>
<dbReference type="InterPro" id="IPR036097">
    <property type="entry name" value="HisK_dim/P_sf"/>
</dbReference>
<dbReference type="SUPFAM" id="SSF47384">
    <property type="entry name" value="Homodimeric domain of signal transducing histidine kinase"/>
    <property type="match status" value="1"/>
</dbReference>
<dbReference type="OrthoDB" id="60033at2759"/>
<evidence type="ECO:0000313" key="20">
    <source>
        <dbReference type="EMBL" id="ODQ68566.1"/>
    </source>
</evidence>
<dbReference type="SMART" id="SM00448">
    <property type="entry name" value="REC"/>
    <property type="match status" value="1"/>
</dbReference>
<evidence type="ECO:0000256" key="8">
    <source>
        <dbReference type="ARBA" id="ARBA00022777"/>
    </source>
</evidence>
<dbReference type="Pfam" id="PF00072">
    <property type="entry name" value="Response_reg"/>
    <property type="match status" value="1"/>
</dbReference>
<feature type="region of interest" description="Disordered" evidence="15">
    <location>
        <begin position="479"/>
        <end position="498"/>
    </location>
</feature>
<evidence type="ECO:0000256" key="14">
    <source>
        <dbReference type="PROSITE-ProRule" id="PRU00169"/>
    </source>
</evidence>
<keyword evidence="9" id="KW-0067">ATP-binding</keyword>
<feature type="region of interest" description="Disordered" evidence="15">
    <location>
        <begin position="980"/>
        <end position="1030"/>
    </location>
</feature>
<dbReference type="AlphaFoldDB" id="A0A1E3PT07"/>
<keyword evidence="7" id="KW-0547">Nucleotide-binding</keyword>
<feature type="compositionally biased region" description="Polar residues" evidence="15">
    <location>
        <begin position="1018"/>
        <end position="1028"/>
    </location>
</feature>
<dbReference type="Gene3D" id="3.40.50.2300">
    <property type="match status" value="1"/>
</dbReference>
<dbReference type="SUPFAM" id="SSF55874">
    <property type="entry name" value="ATPase domain of HSP90 chaperone/DNA topoisomerase II/histidine kinase"/>
    <property type="match status" value="1"/>
</dbReference>
<keyword evidence="4 14" id="KW-0597">Phosphoprotein</keyword>
<feature type="domain" description="HAMP" evidence="19">
    <location>
        <begin position="571"/>
        <end position="593"/>
    </location>
</feature>
<evidence type="ECO:0000256" key="9">
    <source>
        <dbReference type="ARBA" id="ARBA00022840"/>
    </source>
</evidence>
<dbReference type="InterPro" id="IPR004358">
    <property type="entry name" value="Sig_transdc_His_kin-like_C"/>
</dbReference>
<dbReference type="SUPFAM" id="SSF52172">
    <property type="entry name" value="CheY-like"/>
    <property type="match status" value="1"/>
</dbReference>
<comment type="subcellular location">
    <subcellularLocation>
        <location evidence="2">Membrane</location>
    </subcellularLocation>
</comment>
<dbReference type="InterPro" id="IPR011006">
    <property type="entry name" value="CheY-like_superfamily"/>
</dbReference>
<evidence type="ECO:0000256" key="2">
    <source>
        <dbReference type="ARBA" id="ARBA00004370"/>
    </source>
</evidence>
<dbReference type="PROSITE" id="PS50109">
    <property type="entry name" value="HIS_KIN"/>
    <property type="match status" value="1"/>
</dbReference>
<dbReference type="SMART" id="SM00388">
    <property type="entry name" value="HisKA"/>
    <property type="match status" value="1"/>
</dbReference>
<keyword evidence="11" id="KW-0902">Two-component regulatory system</keyword>
<feature type="domain" description="Histidine kinase" evidence="17">
    <location>
        <begin position="626"/>
        <end position="935"/>
    </location>
</feature>
<keyword evidence="13" id="KW-0325">Glycoprotein</keyword>
<dbReference type="CDD" id="cd00082">
    <property type="entry name" value="HisKA"/>
    <property type="match status" value="1"/>
</dbReference>
<protein>
    <recommendedName>
        <fullName evidence="3">histidine kinase</fullName>
        <ecNumber evidence="3">2.7.13.3</ecNumber>
    </recommendedName>
</protein>
<dbReference type="Pfam" id="PF02518">
    <property type="entry name" value="HATPase_c"/>
    <property type="match status" value="1"/>
</dbReference>
<organism evidence="20 21">
    <name type="scientific">Nadsonia fulvescens var. elongata DSM 6958</name>
    <dbReference type="NCBI Taxonomy" id="857566"/>
    <lineage>
        <taxon>Eukaryota</taxon>
        <taxon>Fungi</taxon>
        <taxon>Dikarya</taxon>
        <taxon>Ascomycota</taxon>
        <taxon>Saccharomycotina</taxon>
        <taxon>Dipodascomycetes</taxon>
        <taxon>Dipodascales</taxon>
        <taxon>Dipodascales incertae sedis</taxon>
        <taxon>Nadsonia</taxon>
    </lineage>
</organism>
<dbReference type="EMBL" id="KV454406">
    <property type="protein sequence ID" value="ODQ68566.1"/>
    <property type="molecule type" value="Genomic_DNA"/>
</dbReference>
<keyword evidence="10 16" id="KW-1133">Transmembrane helix</keyword>
<evidence type="ECO:0000256" key="13">
    <source>
        <dbReference type="ARBA" id="ARBA00023180"/>
    </source>
</evidence>
<dbReference type="Proteomes" id="UP000095009">
    <property type="component" value="Unassembled WGS sequence"/>
</dbReference>
<dbReference type="Pfam" id="PF00512">
    <property type="entry name" value="HisKA"/>
    <property type="match status" value="1"/>
</dbReference>
<accession>A0A1E3PT07</accession>
<dbReference type="GO" id="GO:0005524">
    <property type="term" value="F:ATP binding"/>
    <property type="evidence" value="ECO:0007669"/>
    <property type="project" value="UniProtKB-KW"/>
</dbReference>
<evidence type="ECO:0000259" key="19">
    <source>
        <dbReference type="PROSITE" id="PS50885"/>
    </source>
</evidence>
<dbReference type="Gene3D" id="1.10.287.130">
    <property type="match status" value="1"/>
</dbReference>
<dbReference type="SMART" id="SM00387">
    <property type="entry name" value="HATPase_c"/>
    <property type="match status" value="1"/>
</dbReference>
<evidence type="ECO:0000256" key="1">
    <source>
        <dbReference type="ARBA" id="ARBA00000085"/>
    </source>
</evidence>
<evidence type="ECO:0000256" key="3">
    <source>
        <dbReference type="ARBA" id="ARBA00012438"/>
    </source>
</evidence>
<comment type="catalytic activity">
    <reaction evidence="1">
        <text>ATP + protein L-histidine = ADP + protein N-phospho-L-histidine.</text>
        <dbReference type="EC" id="2.7.13.3"/>
    </reaction>
</comment>
<evidence type="ECO:0000256" key="11">
    <source>
        <dbReference type="ARBA" id="ARBA00023012"/>
    </source>
</evidence>
<feature type="transmembrane region" description="Helical" evidence="16">
    <location>
        <begin position="340"/>
        <end position="360"/>
    </location>
</feature>
<dbReference type="CDD" id="cd06225">
    <property type="entry name" value="HAMP"/>
    <property type="match status" value="1"/>
</dbReference>
<feature type="compositionally biased region" description="Polar residues" evidence="15">
    <location>
        <begin position="484"/>
        <end position="493"/>
    </location>
</feature>
<dbReference type="PROSITE" id="PS50110">
    <property type="entry name" value="RESPONSE_REGULATORY"/>
    <property type="match status" value="1"/>
</dbReference>
<evidence type="ECO:0000256" key="7">
    <source>
        <dbReference type="ARBA" id="ARBA00022741"/>
    </source>
</evidence>
<dbReference type="InterPro" id="IPR001789">
    <property type="entry name" value="Sig_transdc_resp-reg_receiver"/>
</dbReference>
<evidence type="ECO:0000313" key="21">
    <source>
        <dbReference type="Proteomes" id="UP000095009"/>
    </source>
</evidence>
<dbReference type="STRING" id="857566.A0A1E3PT07"/>
<evidence type="ECO:0000256" key="6">
    <source>
        <dbReference type="ARBA" id="ARBA00022692"/>
    </source>
</evidence>
<proteinExistence type="predicted"/>
<keyword evidence="21" id="KW-1185">Reference proteome</keyword>
<evidence type="ECO:0000256" key="4">
    <source>
        <dbReference type="ARBA" id="ARBA00022553"/>
    </source>
</evidence>
<dbReference type="GO" id="GO:0000155">
    <property type="term" value="F:phosphorelay sensor kinase activity"/>
    <property type="evidence" value="ECO:0007669"/>
    <property type="project" value="InterPro"/>
</dbReference>
<feature type="domain" description="Response regulatory" evidence="18">
    <location>
        <begin position="1073"/>
        <end position="1194"/>
    </location>
</feature>
<feature type="modified residue" description="4-aspartylphosphate" evidence="14">
    <location>
        <position position="1128"/>
    </location>
</feature>
<evidence type="ECO:0000256" key="16">
    <source>
        <dbReference type="SAM" id="Phobius"/>
    </source>
</evidence>
<evidence type="ECO:0000256" key="15">
    <source>
        <dbReference type="SAM" id="MobiDB-lite"/>
    </source>
</evidence>
<keyword evidence="6 16" id="KW-0812">Transmembrane</keyword>
<dbReference type="GO" id="GO:0007234">
    <property type="term" value="P:osmosensory signaling via phosphorelay pathway"/>
    <property type="evidence" value="ECO:0007669"/>
    <property type="project" value="UniProtKB-ARBA"/>
</dbReference>
<dbReference type="InterPro" id="IPR050956">
    <property type="entry name" value="2C_system_His_kinase"/>
</dbReference>
<evidence type="ECO:0000256" key="5">
    <source>
        <dbReference type="ARBA" id="ARBA00022679"/>
    </source>
</evidence>
<dbReference type="InterPro" id="IPR005467">
    <property type="entry name" value="His_kinase_dom"/>
</dbReference>
<dbReference type="PANTHER" id="PTHR43719:SF34">
    <property type="entry name" value="TWO-COMPONENT SYSTEM PROTEIN B"/>
    <property type="match status" value="1"/>
</dbReference>
<dbReference type="InterPro" id="IPR036890">
    <property type="entry name" value="HATPase_C_sf"/>
</dbReference>
<dbReference type="CDD" id="cd17546">
    <property type="entry name" value="REC_hyHK_CKI1_RcsC-like"/>
    <property type="match status" value="1"/>
</dbReference>
<dbReference type="EC" id="2.7.13.3" evidence="3"/>
<sequence length="1209" mass="134745">MRYRIRIGIKEQLGLLVSFAALLGLGILSAVTYSNSYNTILDLRGDRLAVMARLKSSQVSQSVRALINQVYVVAYRDFFGEILYNYYNFLPITEEQKETLSTTIESSDDFVAAFVFDKDLKGIVDRYTTSPANADIIFPYDLLLPGQGNDPTTSNSTILAGVGGALMGPIISSDISQTLLYSLTVVVYGDLKDEDYFTFTAEKPVRAFLTIVCIAENLVKILNDNTGMENSRTELLRVSGSTFGMADPQYGYSSLYVNYTYAVPPPFCTACFGSSYPIDWDFSITKALFNNSSGSEISAFSGEYDSVGYAPVDLYIYRPWCIFVYETHESVYRPLHRLRVILLISVFSIGGGVCVITILLSHWAVAPIRILQAATEKTTKPSSNISEDNYSNKWRYRKNLFWVKSKLQFCFFRTSPAKTTSTEHPGSNTTLVEKESANNSLPWPNSLLLNKLSKGEKETSEEIAPVVFQFGQSFSADNPKECDNLSTPSTDRYNNNEKNKFSDKEHWAIKNNPNEVSIDSKNFIDKNSISKSELCNKSSDKIDKFQDGSISSTPTGFYIPEKVIQKKRFIRDELTELTETFNQMTDELRKQYDTLDQRVKQRTAETETAKTLAETANEAKTLFIANITNELRTPLNSILAMTAVSMTEVNIDKVKADLKVIYKSGELLLHLLTDLLTFSKNQFGKLELDELEFTINDVVSQIEAIFGEQSARFHIDFQINVLSNCLHEVILWGDLNRILQICINILSNAFKFTEVGGAVKVLISIDEIRISSGRAFFALDDHNRLKSNEDHTTSKFRSGDWIDNSNGGLTPANFFNSEGENFDKSRYSISSINPEKSLKAGQSIVLKIDILDTGVGISTELQSKIFEPFACVNDNDELLSENAKHSSVSEKGKSKGTGLGLSICKQLVNLMNGTIGVHSKMGEGSTFSFIFPLKVSRSLLEGSDFYNTAANSSITESIICNSNEDVTSKDDSDFGKPIKLTTTSSPSGPLGLSAQKLNNGNLRHRNSRSSSLAPHLPSLNNVYQSPSSEELKRTSDKLFKSLVNGDSMHNNPIQAFKSESGESLQRKAAVNTCILVVEDNKVNQEVMKRMLNLEGIKNVTIANNGLEAVEKVKLIQESNSHYDIIFMDIQMPVMDGREATKTIREDLNYRHPIIAVSAYADSSNVTDCMAVGMNSFLDKPLRRLQLHEVLDEYGIDAKKKENSKPAKRV</sequence>
<dbReference type="PANTHER" id="PTHR43719">
    <property type="entry name" value="TWO-COMPONENT HISTIDINE KINASE"/>
    <property type="match status" value="1"/>
</dbReference>
<evidence type="ECO:0000259" key="18">
    <source>
        <dbReference type="PROSITE" id="PS50110"/>
    </source>
</evidence>
<dbReference type="InterPro" id="IPR003594">
    <property type="entry name" value="HATPase_dom"/>
</dbReference>
<dbReference type="Gene3D" id="3.30.565.10">
    <property type="entry name" value="Histidine kinase-like ATPase, C-terminal domain"/>
    <property type="match status" value="1"/>
</dbReference>
<dbReference type="PROSITE" id="PS50885">
    <property type="entry name" value="HAMP"/>
    <property type="match status" value="1"/>
</dbReference>
<dbReference type="FunFam" id="3.40.50.2300:FF:000289">
    <property type="entry name" value="Osmosensing histidine protein kinase SLN1"/>
    <property type="match status" value="1"/>
</dbReference>
<keyword evidence="8" id="KW-0418">Kinase</keyword>
<reference evidence="20 21" key="1">
    <citation type="journal article" date="2016" name="Proc. Natl. Acad. Sci. U.S.A.">
        <title>Comparative genomics of biotechnologically important yeasts.</title>
        <authorList>
            <person name="Riley R."/>
            <person name="Haridas S."/>
            <person name="Wolfe K.H."/>
            <person name="Lopes M.R."/>
            <person name="Hittinger C.T."/>
            <person name="Goeker M."/>
            <person name="Salamov A.A."/>
            <person name="Wisecaver J.H."/>
            <person name="Long T.M."/>
            <person name="Calvey C.H."/>
            <person name="Aerts A.L."/>
            <person name="Barry K.W."/>
            <person name="Choi C."/>
            <person name="Clum A."/>
            <person name="Coughlan A.Y."/>
            <person name="Deshpande S."/>
            <person name="Douglass A.P."/>
            <person name="Hanson S.J."/>
            <person name="Klenk H.-P."/>
            <person name="LaButti K.M."/>
            <person name="Lapidus A."/>
            <person name="Lindquist E.A."/>
            <person name="Lipzen A.M."/>
            <person name="Meier-Kolthoff J.P."/>
            <person name="Ohm R.A."/>
            <person name="Otillar R.P."/>
            <person name="Pangilinan J.L."/>
            <person name="Peng Y."/>
            <person name="Rokas A."/>
            <person name="Rosa C.A."/>
            <person name="Scheuner C."/>
            <person name="Sibirny A.A."/>
            <person name="Slot J.C."/>
            <person name="Stielow J.B."/>
            <person name="Sun H."/>
            <person name="Kurtzman C.P."/>
            <person name="Blackwell M."/>
            <person name="Grigoriev I.V."/>
            <person name="Jeffries T.W."/>
        </authorList>
    </citation>
    <scope>NUCLEOTIDE SEQUENCE [LARGE SCALE GENOMIC DNA]</scope>
    <source>
        <strain evidence="20 21">DSM 6958</strain>
    </source>
</reference>
<dbReference type="InterPro" id="IPR003660">
    <property type="entry name" value="HAMP_dom"/>
</dbReference>
<dbReference type="PRINTS" id="PR00344">
    <property type="entry name" value="BCTRLSENSOR"/>
</dbReference>
<evidence type="ECO:0000256" key="12">
    <source>
        <dbReference type="ARBA" id="ARBA00023136"/>
    </source>
</evidence>
<dbReference type="InterPro" id="IPR003661">
    <property type="entry name" value="HisK_dim/P_dom"/>
</dbReference>
<name>A0A1E3PT07_9ASCO</name>
<dbReference type="GO" id="GO:0016020">
    <property type="term" value="C:membrane"/>
    <property type="evidence" value="ECO:0007669"/>
    <property type="project" value="UniProtKB-SubCell"/>
</dbReference>